<evidence type="ECO:0000313" key="1">
    <source>
        <dbReference type="EnsemblPlants" id="AVESA.00010b.r2.3AG0417100.1.CDS"/>
    </source>
</evidence>
<reference evidence="1" key="2">
    <citation type="submission" date="2025-09" db="UniProtKB">
        <authorList>
            <consortium name="EnsemblPlants"/>
        </authorList>
    </citation>
    <scope>IDENTIFICATION</scope>
</reference>
<name>A0ACD5VBY6_AVESA</name>
<organism evidence="1 2">
    <name type="scientific">Avena sativa</name>
    <name type="common">Oat</name>
    <dbReference type="NCBI Taxonomy" id="4498"/>
    <lineage>
        <taxon>Eukaryota</taxon>
        <taxon>Viridiplantae</taxon>
        <taxon>Streptophyta</taxon>
        <taxon>Embryophyta</taxon>
        <taxon>Tracheophyta</taxon>
        <taxon>Spermatophyta</taxon>
        <taxon>Magnoliopsida</taxon>
        <taxon>Liliopsida</taxon>
        <taxon>Poales</taxon>
        <taxon>Poaceae</taxon>
        <taxon>BOP clade</taxon>
        <taxon>Pooideae</taxon>
        <taxon>Poodae</taxon>
        <taxon>Poeae</taxon>
        <taxon>Poeae Chloroplast Group 1 (Aveneae type)</taxon>
        <taxon>Aveninae</taxon>
        <taxon>Avena</taxon>
    </lineage>
</organism>
<dbReference type="EnsemblPlants" id="AVESA.00010b.r2.3AG0417100.1">
    <property type="protein sequence ID" value="AVESA.00010b.r2.3AG0417100.1.CDS"/>
    <property type="gene ID" value="AVESA.00010b.r2.3AG0417100"/>
</dbReference>
<keyword evidence="2" id="KW-1185">Reference proteome</keyword>
<evidence type="ECO:0000313" key="2">
    <source>
        <dbReference type="Proteomes" id="UP001732700"/>
    </source>
</evidence>
<dbReference type="Proteomes" id="UP001732700">
    <property type="component" value="Chromosome 3A"/>
</dbReference>
<reference evidence="1" key="1">
    <citation type="submission" date="2021-05" db="EMBL/GenBank/DDBJ databases">
        <authorList>
            <person name="Scholz U."/>
            <person name="Mascher M."/>
            <person name="Fiebig A."/>
        </authorList>
    </citation>
    <scope>NUCLEOTIDE SEQUENCE [LARGE SCALE GENOMIC DNA]</scope>
</reference>
<proteinExistence type="predicted"/>
<protein>
    <submittedName>
        <fullName evidence="1">Uncharacterized protein</fullName>
    </submittedName>
</protein>
<accession>A0ACD5VBY6</accession>
<sequence>MEIAGDAAPSGGRSIRDLPPSKRFKYVGSTLGSAPCMALPAKKRAFPAAPVPVCLPAKKRAYAAAVAEEAAAKVCLPAKKRAYAPTVDAVSPACLPAKTRVHVQPPPTPEVDAPPAVPSEKSVQAPSRRDGGDAPISVPAKKRVQMQSRPVVDTAAPSVPPKKRVLTLSPLRNAGAPPAIPAKKRVQAPSLPEGAAAPLSVPAKKLFQVPRRMEAAIAAPSVQAPSPTEDGAAAPPSAPVKKLVQVLPRTEAATAAPSVQAKKRVQAPLPTEDATAPSVPAKQRVPVLASRERAVTAPSVPAKKRVLVPSRPDGTTAAVLPVTASKRVPSPSAQEDASALFPVCLPANKRVMSQFILPSPSSSMNSDGDRVAAAKETRPKGSVKRGGTINSSVANCATDCPRADASKMPDGDKPNEVKDLVFAKSRRANTARKASDVHCKKLSDVITGMQSEVQAEVPKTLEQPSDVHCKKPSNVVDCEHSEVQAEELKTVQQASDVHCKKPSNIVDGKHSEGPAEELKALKKASDLHCKKLSDVVDGELSEAQEEVLKTSEQASDVHCRKLCNVVNGKHPEVQDEVLKTLEQAIDPKVAAQALEEEPKKEAEVVPEPAQHALVEEEEDDGILCAVCRSTDGDPSDPIVFCDGCDLMVHAACYGSPLAQSIPEGDWFCSLCSDKAAKKGKPARPPCRLCPARGGAMKRTTDGAWAHISCALLVPEVFFQDPDGRDAIDCSLVPARRFSKQCYICESSRGCALECSQPKCDLGFHVSCGLNGGLCIEYREEKGGGVVAGFCREHSILWEKQQLTGKYKIVSRKH</sequence>